<organism evidence="2 3">
    <name type="scientific">Batrachochytrium salamandrivorans</name>
    <dbReference type="NCBI Taxonomy" id="1357716"/>
    <lineage>
        <taxon>Eukaryota</taxon>
        <taxon>Fungi</taxon>
        <taxon>Fungi incertae sedis</taxon>
        <taxon>Chytridiomycota</taxon>
        <taxon>Chytridiomycota incertae sedis</taxon>
        <taxon>Chytridiomycetes</taxon>
        <taxon>Rhizophydiales</taxon>
        <taxon>Rhizophydiales incertae sedis</taxon>
        <taxon>Batrachochytrium</taxon>
    </lineage>
</organism>
<protein>
    <submittedName>
        <fullName evidence="2">Uncharacterized protein</fullName>
    </submittedName>
</protein>
<sequence length="800" mass="88950">MPPTTLAAPGGRLLNHNDLTDMGGASSFGRTYFLLCQLHSLPVLTEVLRPTLHTSSQLHLDIDRIRRKGEWTPLLQTLHQNRDLVQISVFSNRRIYPVHTTAGNGKGRCSHEGSFKRLQSATHPKKCQSSTAESFTHTLAVSALPSINPMLVPLFSAIYGCLSANQLLTKLEIMGFSLSESSIALLAKGLARNKALQELSLARTDLGDSGLFQLCPAIRNLVHLRILNLSACNLTEKGAHVLAKLLKSLTIRRQAERWAGSLRLSAEDLERYLIQEEMGLLALDLQHNSLTDHSAHLAQNALKDNFEILILDMRNNCIDDKILYQIHDFLLRNDKARTSLTEQLRYSGLTHGQDHRAGSEFAVQDGPDLQWLDSQDPLKDTYHLLGPTLRQHMHTESSAIKRRVLLQNHRVVGNRNVRKERIPKANSLSPSVEIKRRDLNADQERSKKSTQTGKHLPSSLSAMIALESYLIQREPPVLDKATAPKLCIPSMSSGSIPSATRSRIKENPICNADDAAFVEPPKHISQDKTLSGIKQSHKGSGMCLPLKTDPAQDEISQIYGAINTIMDMDRSHSQIEVISGPKQQSFSFTSQRPITSPGVSSPVPHHTIDDPIDLASNGHCHLNQHPSGLHAMQGEHLMMASEDLTTKVSLNAPVGYPLPCISNPNKERATTDYCKSSQREHHVEITNLIKVDGVAQRETTLRSQSDLQNPIPGVTHSTTAQTIPSSTDHQIEMLVKMMESSICNFHAVLDHLDEQEDKRRQHRRTRKSQRAHQNQHVTTGVLQESIQNPDVMSVKLTDIV</sequence>
<dbReference type="Proteomes" id="UP001648503">
    <property type="component" value="Unassembled WGS sequence"/>
</dbReference>
<feature type="compositionally biased region" description="Basic residues" evidence="1">
    <location>
        <begin position="760"/>
        <end position="770"/>
    </location>
</feature>
<dbReference type="SUPFAM" id="SSF52047">
    <property type="entry name" value="RNI-like"/>
    <property type="match status" value="1"/>
</dbReference>
<feature type="compositionally biased region" description="Polar residues" evidence="1">
    <location>
        <begin position="771"/>
        <end position="781"/>
    </location>
</feature>
<dbReference type="PANTHER" id="PTHR24110">
    <property type="entry name" value="CENTROSOMAL PROTEIN OF 78 KDA"/>
    <property type="match status" value="1"/>
</dbReference>
<feature type="compositionally biased region" description="Basic and acidic residues" evidence="1">
    <location>
        <begin position="433"/>
        <end position="447"/>
    </location>
</feature>
<feature type="compositionally biased region" description="Polar residues" evidence="1">
    <location>
        <begin position="715"/>
        <end position="725"/>
    </location>
</feature>
<dbReference type="EMBL" id="JAFCIX010000566">
    <property type="protein sequence ID" value="KAH6587305.1"/>
    <property type="molecule type" value="Genomic_DNA"/>
</dbReference>
<evidence type="ECO:0000256" key="1">
    <source>
        <dbReference type="SAM" id="MobiDB-lite"/>
    </source>
</evidence>
<name>A0ABQ8EYL8_9FUNG</name>
<dbReference type="Pfam" id="PF13516">
    <property type="entry name" value="LRR_6"/>
    <property type="match status" value="2"/>
</dbReference>
<evidence type="ECO:0000313" key="2">
    <source>
        <dbReference type="EMBL" id="KAH6587305.1"/>
    </source>
</evidence>
<dbReference type="SMART" id="SM00368">
    <property type="entry name" value="LRR_RI"/>
    <property type="match status" value="5"/>
</dbReference>
<feature type="region of interest" description="Disordered" evidence="1">
    <location>
        <begin position="702"/>
        <end position="725"/>
    </location>
</feature>
<keyword evidence="3" id="KW-1185">Reference proteome</keyword>
<feature type="region of interest" description="Disordered" evidence="1">
    <location>
        <begin position="422"/>
        <end position="456"/>
    </location>
</feature>
<comment type="caution">
    <text evidence="2">The sequence shown here is derived from an EMBL/GenBank/DDBJ whole genome shotgun (WGS) entry which is preliminary data.</text>
</comment>
<dbReference type="PANTHER" id="PTHR24110:SF3">
    <property type="entry name" value="CENTROSOMAL PROTEIN OF 78 KDA"/>
    <property type="match status" value="1"/>
</dbReference>
<accession>A0ABQ8EYL8</accession>
<dbReference type="Gene3D" id="3.80.10.10">
    <property type="entry name" value="Ribonuclease Inhibitor"/>
    <property type="match status" value="1"/>
</dbReference>
<proteinExistence type="predicted"/>
<gene>
    <name evidence="2" type="ORF">BASA50_001311</name>
</gene>
<reference evidence="2 3" key="1">
    <citation type="submission" date="2021-02" db="EMBL/GenBank/DDBJ databases">
        <title>Variation within the Batrachochytrium salamandrivorans European outbreak.</title>
        <authorList>
            <person name="Kelly M."/>
            <person name="Pasmans F."/>
            <person name="Shea T.P."/>
            <person name="Munoz J.F."/>
            <person name="Carranza S."/>
            <person name="Cuomo C.A."/>
            <person name="Martel A."/>
        </authorList>
    </citation>
    <scope>NUCLEOTIDE SEQUENCE [LARGE SCALE GENOMIC DNA]</scope>
    <source>
        <strain evidence="2 3">AMFP18/2</strain>
    </source>
</reference>
<dbReference type="InterPro" id="IPR032675">
    <property type="entry name" value="LRR_dom_sf"/>
</dbReference>
<evidence type="ECO:0000313" key="3">
    <source>
        <dbReference type="Proteomes" id="UP001648503"/>
    </source>
</evidence>
<dbReference type="InterPro" id="IPR001611">
    <property type="entry name" value="Leu-rich_rpt"/>
</dbReference>
<feature type="region of interest" description="Disordered" evidence="1">
    <location>
        <begin position="754"/>
        <end position="781"/>
    </location>
</feature>